<organism evidence="3 4">
    <name type="scientific">Chryseobacterium gambrini</name>
    <dbReference type="NCBI Taxonomy" id="373672"/>
    <lineage>
        <taxon>Bacteria</taxon>
        <taxon>Pseudomonadati</taxon>
        <taxon>Bacteroidota</taxon>
        <taxon>Flavobacteriia</taxon>
        <taxon>Flavobacteriales</taxon>
        <taxon>Weeksellaceae</taxon>
        <taxon>Chryseobacterium group</taxon>
        <taxon>Chryseobacterium</taxon>
    </lineage>
</organism>
<dbReference type="CDD" id="cd01483">
    <property type="entry name" value="E1_enzyme_family"/>
    <property type="match status" value="1"/>
</dbReference>
<reference evidence="3 4" key="1">
    <citation type="journal article" date="2020" name="Microbes Environ.">
        <title>Synthetic bacterial community of duckweed: a simple and stable system to study plant-microbe interactions.</title>
        <authorList>
            <person name="Ishizawa H."/>
            <person name="Tada M."/>
            <person name="Kuroda M."/>
            <person name="Inoue D."/>
            <person name="Futamata H."/>
            <person name="Ike M."/>
        </authorList>
    </citation>
    <scope>NUCLEOTIDE SEQUENCE [LARGE SCALE GENOMIC DNA]</scope>
    <source>
        <strain evidence="3 4">DW100</strain>
    </source>
</reference>
<dbReference type="InterPro" id="IPR000594">
    <property type="entry name" value="ThiF_NAD_FAD-bd"/>
</dbReference>
<dbReference type="Pfam" id="PF20590">
    <property type="entry name" value="DUF6791"/>
    <property type="match status" value="1"/>
</dbReference>
<keyword evidence="3" id="KW-0808">Transferase</keyword>
<dbReference type="NCBIfam" id="NF004805">
    <property type="entry name" value="PRK06153.1-4"/>
    <property type="match status" value="1"/>
</dbReference>
<keyword evidence="3" id="KW-0548">Nucleotidyltransferase</keyword>
<dbReference type="Proteomes" id="UP001380186">
    <property type="component" value="Chromosome"/>
</dbReference>
<dbReference type="NCBIfam" id="NF004804">
    <property type="entry name" value="PRK06153.1-3"/>
    <property type="match status" value="1"/>
</dbReference>
<dbReference type="InterPro" id="IPR035985">
    <property type="entry name" value="Ubiquitin-activating_enz"/>
</dbReference>
<gene>
    <name evidence="3" type="ORF">CRDW_23960</name>
</gene>
<protein>
    <submittedName>
        <fullName evidence="3">ThiF family adenylyltransferase</fullName>
    </submittedName>
</protein>
<dbReference type="EMBL" id="AP029022">
    <property type="protein sequence ID" value="BEV05022.1"/>
    <property type="molecule type" value="Genomic_DNA"/>
</dbReference>
<name>A0ABM8K8R6_9FLAO</name>
<dbReference type="SUPFAM" id="SSF69572">
    <property type="entry name" value="Activating enzymes of the ubiquitin-like proteins"/>
    <property type="match status" value="1"/>
</dbReference>
<evidence type="ECO:0000259" key="2">
    <source>
        <dbReference type="Pfam" id="PF20590"/>
    </source>
</evidence>
<dbReference type="Gene3D" id="3.40.50.720">
    <property type="entry name" value="NAD(P)-binding Rossmann-like Domain"/>
    <property type="match status" value="1"/>
</dbReference>
<dbReference type="GO" id="GO:0016779">
    <property type="term" value="F:nucleotidyltransferase activity"/>
    <property type="evidence" value="ECO:0007669"/>
    <property type="project" value="UniProtKB-KW"/>
</dbReference>
<evidence type="ECO:0000259" key="1">
    <source>
        <dbReference type="Pfam" id="PF00899"/>
    </source>
</evidence>
<evidence type="ECO:0000313" key="3">
    <source>
        <dbReference type="EMBL" id="BEV05022.1"/>
    </source>
</evidence>
<dbReference type="RefSeq" id="WP_338612785.1">
    <property type="nucleotide sequence ID" value="NZ_AP029022.1"/>
</dbReference>
<dbReference type="Pfam" id="PF00899">
    <property type="entry name" value="ThiF"/>
    <property type="match status" value="1"/>
</dbReference>
<keyword evidence="4" id="KW-1185">Reference proteome</keyword>
<feature type="domain" description="DUF6791" evidence="2">
    <location>
        <begin position="11"/>
        <end position="162"/>
    </location>
</feature>
<feature type="domain" description="THIF-type NAD/FAD binding fold" evidence="1">
    <location>
        <begin position="174"/>
        <end position="301"/>
    </location>
</feature>
<sequence length="385" mass="43690">MSQQLINHNTDIHTLQNEGYEVEIKGGYICIHHIPYVNFEKEIKYGTLFSPYQTVPGSDVIAKPSDHVMHFIGEKPCHTDGKPILAIEYQNRQILSKDFIADFSFSNKPKNAFENFYDKFTSYIRVISYEAISLDETGTVTAKTFKPVIITESETPFVYLDSNSSRARIDFLNEKLTGMKIAIIGLGGTGSYILDLVSKTPVSQIHLFDSDTFESHNAFRFPGAASVDDLTGRIQKVEYLSGIYSKMHRGIVPHCEIISKLNISELDNMDFVFICIDRNDARNLITKYLLSKEIPFIDAGLGVNIQNEKLVGATRISYNQQVGSEYNEVAENQYNSNIQIAELNMFNATQAVIKWKQHYGFYNGQLNQASSHFIIEKSKIFHDEN</sequence>
<evidence type="ECO:0000313" key="4">
    <source>
        <dbReference type="Proteomes" id="UP001380186"/>
    </source>
</evidence>
<accession>A0ABM8K8R6</accession>
<proteinExistence type="predicted"/>
<dbReference type="InterPro" id="IPR046741">
    <property type="entry name" value="DUF6791"/>
</dbReference>